<feature type="region of interest" description="Disordered" evidence="1">
    <location>
        <begin position="19"/>
        <end position="46"/>
    </location>
</feature>
<keyword evidence="2" id="KW-0732">Signal</keyword>
<name>A0A1Y6CC12_9BACT</name>
<dbReference type="GO" id="GO:0030246">
    <property type="term" value="F:carbohydrate binding"/>
    <property type="evidence" value="ECO:0007669"/>
    <property type="project" value="InterPro"/>
</dbReference>
<dbReference type="RefSeq" id="WP_132322467.1">
    <property type="nucleotide sequence ID" value="NZ_FWZT01000018.1"/>
</dbReference>
<evidence type="ECO:0000313" key="3">
    <source>
        <dbReference type="EMBL" id="SMF56255.1"/>
    </source>
</evidence>
<dbReference type="PROSITE" id="PS51257">
    <property type="entry name" value="PROKAR_LIPOPROTEIN"/>
    <property type="match status" value="1"/>
</dbReference>
<dbReference type="SUPFAM" id="SSF49452">
    <property type="entry name" value="Starch-binding domain-like"/>
    <property type="match status" value="1"/>
</dbReference>
<evidence type="ECO:0000256" key="2">
    <source>
        <dbReference type="SAM" id="SignalP"/>
    </source>
</evidence>
<reference evidence="4" key="1">
    <citation type="submission" date="2017-04" db="EMBL/GenBank/DDBJ databases">
        <authorList>
            <person name="Varghese N."/>
            <person name="Submissions S."/>
        </authorList>
    </citation>
    <scope>NUCLEOTIDE SEQUENCE [LARGE SCALE GENOMIC DNA]</scope>
    <source>
        <strain evidence="4">RKEM611</strain>
    </source>
</reference>
<evidence type="ECO:0000256" key="1">
    <source>
        <dbReference type="SAM" id="MobiDB-lite"/>
    </source>
</evidence>
<dbReference type="Proteomes" id="UP000192907">
    <property type="component" value="Unassembled WGS sequence"/>
</dbReference>
<feature type="chain" id="PRO_5012938440" description="Carboxypeptidase regulatory-like domain-containing protein" evidence="2">
    <location>
        <begin position="20"/>
        <end position="301"/>
    </location>
</feature>
<evidence type="ECO:0000313" key="4">
    <source>
        <dbReference type="Proteomes" id="UP000192907"/>
    </source>
</evidence>
<evidence type="ECO:0008006" key="5">
    <source>
        <dbReference type="Google" id="ProtNLM"/>
    </source>
</evidence>
<protein>
    <recommendedName>
        <fullName evidence="5">Carboxypeptidase regulatory-like domain-containing protein</fullName>
    </recommendedName>
</protein>
<organism evidence="3 4">
    <name type="scientific">Pseudobacteriovorax antillogorgiicola</name>
    <dbReference type="NCBI Taxonomy" id="1513793"/>
    <lineage>
        <taxon>Bacteria</taxon>
        <taxon>Pseudomonadati</taxon>
        <taxon>Bdellovibrionota</taxon>
        <taxon>Oligoflexia</taxon>
        <taxon>Oligoflexales</taxon>
        <taxon>Pseudobacteriovoracaceae</taxon>
        <taxon>Pseudobacteriovorax</taxon>
    </lineage>
</organism>
<feature type="compositionally biased region" description="Polar residues" evidence="1">
    <location>
        <begin position="22"/>
        <end position="33"/>
    </location>
</feature>
<dbReference type="STRING" id="1513793.SAMN06296036_1187"/>
<proteinExistence type="predicted"/>
<dbReference type="InterPro" id="IPR013784">
    <property type="entry name" value="Carb-bd-like_fold"/>
</dbReference>
<sequence>MIRIITLLALISALACSKAGEPQNNETPTQLNVDQEADAEEREPSLTVSFDDSTRLDTLSGYLVGFQETYALQRLGESSEFVIPLVEAGRYDLIVTSQDAEGLSIGSRINGIQISSGGGARIRPQALQGTTTISGSVERLGGQQEGAILVSIPGTHFQAEADASGAFAIADVPLGIHQLLYQADGYRIGKIHILNLSQAGTQTLDTMLLNDAEGTGFIPAKLSTPESIAVVLTPPANANKVRVSETGDFSDAAWQDLITTIWYSFSDFGEKTLYVQYSQDETNLSAVFSETFVVEDPALGL</sequence>
<gene>
    <name evidence="3" type="ORF">SAMN06296036_1187</name>
</gene>
<keyword evidence="4" id="KW-1185">Reference proteome</keyword>
<feature type="signal peptide" evidence="2">
    <location>
        <begin position="1"/>
        <end position="19"/>
    </location>
</feature>
<dbReference type="AlphaFoldDB" id="A0A1Y6CC12"/>
<dbReference type="EMBL" id="FWZT01000018">
    <property type="protein sequence ID" value="SMF56255.1"/>
    <property type="molecule type" value="Genomic_DNA"/>
</dbReference>
<accession>A0A1Y6CC12</accession>